<reference evidence="6 7" key="1">
    <citation type="submission" date="2024-03" db="EMBL/GenBank/DDBJ databases">
        <authorList>
            <person name="Brejova B."/>
        </authorList>
    </citation>
    <scope>NUCLEOTIDE SEQUENCE [LARGE SCALE GENOMIC DNA]</scope>
    <source>
        <strain evidence="6 7">CBS 14171</strain>
    </source>
</reference>
<evidence type="ECO:0000313" key="6">
    <source>
        <dbReference type="EMBL" id="CAK9435430.1"/>
    </source>
</evidence>
<name>A0ABP0ZCM9_9ASCO</name>
<feature type="region of interest" description="Disordered" evidence="4">
    <location>
        <begin position="24"/>
        <end position="57"/>
    </location>
</feature>
<keyword evidence="2" id="KW-0689">Ribosomal protein</keyword>
<organism evidence="6 7">
    <name type="scientific">Lodderomyces beijingensis</name>
    <dbReference type="NCBI Taxonomy" id="1775926"/>
    <lineage>
        <taxon>Eukaryota</taxon>
        <taxon>Fungi</taxon>
        <taxon>Dikarya</taxon>
        <taxon>Ascomycota</taxon>
        <taxon>Saccharomycotina</taxon>
        <taxon>Pichiomycetes</taxon>
        <taxon>Debaryomycetaceae</taxon>
        <taxon>Candida/Lodderomyces clade</taxon>
        <taxon>Lodderomyces</taxon>
    </lineage>
</organism>
<evidence type="ECO:0000256" key="1">
    <source>
        <dbReference type="ARBA" id="ARBA00007320"/>
    </source>
</evidence>
<dbReference type="RefSeq" id="XP_066827095.1">
    <property type="nucleotide sequence ID" value="XM_066971472.1"/>
</dbReference>
<feature type="compositionally biased region" description="Gly residues" evidence="4">
    <location>
        <begin position="33"/>
        <end position="45"/>
    </location>
</feature>
<evidence type="ECO:0000256" key="3">
    <source>
        <dbReference type="ARBA" id="ARBA00023274"/>
    </source>
</evidence>
<keyword evidence="3" id="KW-0687">Ribonucleoprotein</keyword>
<dbReference type="HAMAP" id="MF_01341">
    <property type="entry name" value="Ribosomal_uL15"/>
    <property type="match status" value="1"/>
</dbReference>
<dbReference type="Gene3D" id="3.100.10.10">
    <property type="match status" value="1"/>
</dbReference>
<evidence type="ECO:0000259" key="5">
    <source>
        <dbReference type="Pfam" id="PF00828"/>
    </source>
</evidence>
<gene>
    <name evidence="6" type="ORF">LODBEIA_P01570</name>
</gene>
<dbReference type="InterPro" id="IPR021131">
    <property type="entry name" value="Ribosomal_uL15/eL18"/>
</dbReference>
<evidence type="ECO:0000256" key="2">
    <source>
        <dbReference type="ARBA" id="ARBA00022980"/>
    </source>
</evidence>
<feature type="domain" description="Large ribosomal subunit protein uL15/eL18" evidence="5">
    <location>
        <begin position="85"/>
        <end position="161"/>
    </location>
</feature>
<dbReference type="Pfam" id="PF00828">
    <property type="entry name" value="Ribosomal_L27A"/>
    <property type="match status" value="1"/>
</dbReference>
<sequence length="273" mass="30164">MMVKGWSRNLAHLGYLEPNGGSTKSYKRLGRGASSGKGKTSGRGQKGQKARGKVPHWMEGGQTPYFKQLPMIGSTKEYVPVFHEVYLSKIQDFWKTKRIPLEEGDTLTIKVMRECGIITGSLKDGVMLIGTGGAGQDEYNVPLNVEASKATEAAIAAIESTNHSFTARYFTTLGLRAHVNPEKFLLKYGYVPLQARPTDKKSIAYYSDPEQRGYLHKDPSILTEALQAAREQLKVPKPKKSKSKFKSLSEQLMEASSVAFAETSKTVKISELV</sequence>
<dbReference type="NCBIfam" id="TIGR01071">
    <property type="entry name" value="rplO_bact"/>
    <property type="match status" value="1"/>
</dbReference>
<keyword evidence="7" id="KW-1185">Reference proteome</keyword>
<dbReference type="GeneID" id="92205353"/>
<dbReference type="InterPro" id="IPR005749">
    <property type="entry name" value="Ribosomal_uL15_bac-type"/>
</dbReference>
<protein>
    <recommendedName>
        <fullName evidence="5">Large ribosomal subunit protein uL15/eL18 domain-containing protein</fullName>
    </recommendedName>
</protein>
<dbReference type="PANTHER" id="PTHR12934:SF11">
    <property type="entry name" value="LARGE RIBOSOMAL SUBUNIT PROTEIN UL15M"/>
    <property type="match status" value="1"/>
</dbReference>
<accession>A0ABP0ZCM9</accession>
<comment type="similarity">
    <text evidence="1">Belongs to the universal ribosomal protein uL15 family.</text>
</comment>
<dbReference type="InterPro" id="IPR030878">
    <property type="entry name" value="Ribosomal_uL15"/>
</dbReference>
<dbReference type="PANTHER" id="PTHR12934">
    <property type="entry name" value="50S RIBOSOMAL PROTEIN L15"/>
    <property type="match status" value="1"/>
</dbReference>
<evidence type="ECO:0000313" key="7">
    <source>
        <dbReference type="Proteomes" id="UP001497383"/>
    </source>
</evidence>
<dbReference type="EMBL" id="OZ022405">
    <property type="protein sequence ID" value="CAK9435430.1"/>
    <property type="molecule type" value="Genomic_DNA"/>
</dbReference>
<proteinExistence type="inferred from homology"/>
<dbReference type="Proteomes" id="UP001497383">
    <property type="component" value="Chromosome 1"/>
</dbReference>
<dbReference type="SUPFAM" id="SSF52080">
    <property type="entry name" value="Ribosomal proteins L15p and L18e"/>
    <property type="match status" value="1"/>
</dbReference>
<evidence type="ECO:0000256" key="4">
    <source>
        <dbReference type="SAM" id="MobiDB-lite"/>
    </source>
</evidence>
<dbReference type="InterPro" id="IPR036227">
    <property type="entry name" value="Ribosomal_uL15/eL18_sf"/>
</dbReference>